<feature type="compositionally biased region" description="Low complexity" evidence="1">
    <location>
        <begin position="12"/>
        <end position="27"/>
    </location>
</feature>
<evidence type="ECO:0000313" key="3">
    <source>
        <dbReference type="Proteomes" id="UP001150907"/>
    </source>
</evidence>
<dbReference type="PANTHER" id="PTHR14024">
    <property type="entry name" value="PERILIPIN"/>
    <property type="match status" value="1"/>
</dbReference>
<proteinExistence type="predicted"/>
<feature type="region of interest" description="Disordered" evidence="1">
    <location>
        <begin position="195"/>
        <end position="217"/>
    </location>
</feature>
<feature type="compositionally biased region" description="Polar residues" evidence="1">
    <location>
        <begin position="1"/>
        <end position="11"/>
    </location>
</feature>
<protein>
    <submittedName>
        <fullName evidence="2">Uncharacterized protein</fullName>
    </submittedName>
</protein>
<dbReference type="GO" id="GO:0005829">
    <property type="term" value="C:cytosol"/>
    <property type="evidence" value="ECO:0007669"/>
    <property type="project" value="TreeGrafter"/>
</dbReference>
<keyword evidence="3" id="KW-1185">Reference proteome</keyword>
<dbReference type="PANTHER" id="PTHR14024:SF49">
    <property type="entry name" value="LIPID STORAGE DROPLETS SURFACE-BINDING PROTEIN 1"/>
    <property type="match status" value="1"/>
</dbReference>
<dbReference type="AlphaFoldDB" id="A0A9W8B8V8"/>
<comment type="caution">
    <text evidence="2">The sequence shown here is derived from an EMBL/GenBank/DDBJ whole genome shotgun (WGS) entry which is preliminary data.</text>
</comment>
<dbReference type="GO" id="GO:0005811">
    <property type="term" value="C:lipid droplet"/>
    <property type="evidence" value="ECO:0007669"/>
    <property type="project" value="TreeGrafter"/>
</dbReference>
<dbReference type="OrthoDB" id="376826at2759"/>
<dbReference type="GO" id="GO:0019915">
    <property type="term" value="P:lipid storage"/>
    <property type="evidence" value="ECO:0007669"/>
    <property type="project" value="TreeGrafter"/>
</dbReference>
<dbReference type="GO" id="GO:0010890">
    <property type="term" value="P:positive regulation of triglyceride storage"/>
    <property type="evidence" value="ECO:0007669"/>
    <property type="project" value="TreeGrafter"/>
</dbReference>
<dbReference type="EMBL" id="JANBQF010001150">
    <property type="protein sequence ID" value="KAJ1997912.1"/>
    <property type="molecule type" value="Genomic_DNA"/>
</dbReference>
<feature type="region of interest" description="Disordered" evidence="1">
    <location>
        <begin position="1"/>
        <end position="53"/>
    </location>
</feature>
<name>A0A9W8B8V8_9FUNG</name>
<sequence>MASAFPTSESVASEPAKAAPNAADTQALDTPALDDSRSETTTVDTDADESAPPADLSSLTFFTRLYELPIVNDTVSSIYRIAEGNRYTNAIIGYAEKVGGLAEKSRPLLKPVERPIVALDSYATRSLEIIESRYPIVAKPTSEVIETVQSQAKAVETKYPVVARTFAVAKSTANSALDRVDYLVDYVLPARASTDSAGATEECEEEEDSHAGASSAADSPLGKITIIVRKVPQRLGGIYYEQLASSRTAVDGIKQSAKDTATVYTTEISERSHKLMDAVQERVKSTVNTTIPALLPQFAQPYYDHSKEVLVTKATKLHAEYKRTDEDARTKVLNLIFIGGEQVPVLERITSRIFGKATGAAPSACLASSSQPSSPS</sequence>
<accession>A0A9W8B8V8</accession>
<reference evidence="2" key="1">
    <citation type="submission" date="2022-07" db="EMBL/GenBank/DDBJ databases">
        <title>Phylogenomic reconstructions and comparative analyses of Kickxellomycotina fungi.</title>
        <authorList>
            <person name="Reynolds N.K."/>
            <person name="Stajich J.E."/>
            <person name="Barry K."/>
            <person name="Grigoriev I.V."/>
            <person name="Crous P."/>
            <person name="Smith M.E."/>
        </authorList>
    </citation>
    <scope>NUCLEOTIDE SEQUENCE</scope>
    <source>
        <strain evidence="2">IMI 214461</strain>
    </source>
</reference>
<organism evidence="2 3">
    <name type="scientific">Coemansia thaxteri</name>
    <dbReference type="NCBI Taxonomy" id="2663907"/>
    <lineage>
        <taxon>Eukaryota</taxon>
        <taxon>Fungi</taxon>
        <taxon>Fungi incertae sedis</taxon>
        <taxon>Zoopagomycota</taxon>
        <taxon>Kickxellomycotina</taxon>
        <taxon>Kickxellomycetes</taxon>
        <taxon>Kickxellales</taxon>
        <taxon>Kickxellaceae</taxon>
        <taxon>Coemansia</taxon>
    </lineage>
</organism>
<evidence type="ECO:0000256" key="1">
    <source>
        <dbReference type="SAM" id="MobiDB-lite"/>
    </source>
</evidence>
<dbReference type="Proteomes" id="UP001150907">
    <property type="component" value="Unassembled WGS sequence"/>
</dbReference>
<evidence type="ECO:0000313" key="2">
    <source>
        <dbReference type="EMBL" id="KAJ1997912.1"/>
    </source>
</evidence>
<gene>
    <name evidence="2" type="ORF">H4R26_005654</name>
</gene>